<keyword evidence="1" id="KW-0067">ATP-binding</keyword>
<dbReference type="EMBL" id="AAGGRK010000013">
    <property type="protein sequence ID" value="EBN7606076.1"/>
    <property type="molecule type" value="Genomic_DNA"/>
</dbReference>
<keyword evidence="1" id="KW-0378">Hydrolase</keyword>
<reference evidence="1" key="1">
    <citation type="submission" date="2018-08" db="EMBL/GenBank/DDBJ databases">
        <authorList>
            <consortium name="PulseNet: The National Subtyping Network for Foodborne Disease Surveillance"/>
            <person name="Tarr C.L."/>
            <person name="Trees E."/>
            <person name="Katz L.S."/>
            <person name="Carleton-Romer H.A."/>
            <person name="Stroika S."/>
            <person name="Kucerova Z."/>
            <person name="Roache K.F."/>
            <person name="Sabol A.L."/>
            <person name="Besser J."/>
            <person name="Gerner-Smidt P."/>
        </authorList>
    </citation>
    <scope>NUCLEOTIDE SEQUENCE</scope>
    <source>
        <strain evidence="1">PNUSAS050324</strain>
    </source>
</reference>
<keyword evidence="1" id="KW-0547">Nucleotide-binding</keyword>
<keyword evidence="1" id="KW-0347">Helicase</keyword>
<dbReference type="AlphaFoldDB" id="A0A5T8SF96"/>
<proteinExistence type="predicted"/>
<name>A0A5T8SF96_SALER</name>
<feature type="non-terminal residue" evidence="1">
    <location>
        <position position="161"/>
    </location>
</feature>
<evidence type="ECO:0000313" key="1">
    <source>
        <dbReference type="EMBL" id="EBN7606076.1"/>
    </source>
</evidence>
<comment type="caution">
    <text evidence="1">The sequence shown here is derived from an EMBL/GenBank/DDBJ whole genome shotgun (WGS) entry which is preliminary data.</text>
</comment>
<gene>
    <name evidence="1" type="ORF">D0C10_12210</name>
</gene>
<accession>A0A5T8SF96</accession>
<sequence>MSSGIAAEALDHVDFKRVFDALIRNLFLKNRDSDTDVTIDIESIRRATWLASLGSLGDESQKSIANAFGSLLYLYDPSNELYLKTCYILQSRSGNLVSSKHLNGLYKENQKLHNFGTTLDFELATHRFELGKDFDGKTIFFTHYQKSLWEKLESGVNIAVS</sequence>
<organism evidence="1">
    <name type="scientific">Salmonella enterica</name>
    <name type="common">Salmonella choleraesuis</name>
    <dbReference type="NCBI Taxonomy" id="28901"/>
    <lineage>
        <taxon>Bacteria</taxon>
        <taxon>Pseudomonadati</taxon>
        <taxon>Pseudomonadota</taxon>
        <taxon>Gammaproteobacteria</taxon>
        <taxon>Enterobacterales</taxon>
        <taxon>Enterobacteriaceae</taxon>
        <taxon>Salmonella</taxon>
    </lineage>
</organism>
<dbReference type="GO" id="GO:0004386">
    <property type="term" value="F:helicase activity"/>
    <property type="evidence" value="ECO:0007669"/>
    <property type="project" value="UniProtKB-KW"/>
</dbReference>
<protein>
    <submittedName>
        <fullName evidence="1">DEAD/DEAH box helicase</fullName>
    </submittedName>
</protein>